<sequence length="593" mass="61426">MATSRIKRALVAGGAALAFGAAALAQQQQQQRPESLLPPGFGDPAPAPAPAPTAARPAAAPTAGATGAFIQPLPGVAATPLPEPSPSVSPTAVATPRYVMPASARRSLALVGAADSFRRDAFGTADGRYLEIVMRRLSAPLPSRWLSIALRRMLVARVDTPRGLNGADFAAERAWLLLRMGESVGARAVVQAVDTDRVTPKLRQVWMQAALANGDPGGLCPLAPIAGNAERGWVVARAMCAGLTGDARARALIADARRQRVASGIDLQLAQKVMGAGVDSRQAITVDWTPVVQLTAWRFGLAVATGATVPDELYATVGAQVNGWRALAPGIPLIQRAAAVDRAAAMGVVSSAALVDLYSALADADDVPGALTRTTNGLRDAYVAADDGARLSALGALWDGASDEAGRYARLILTAHAAARVIPRAGVDQVDRLVAAMLSAGMDRTALRWQPYVRVGGDAWAMLLLADPDARGIRPGSIIGDYAPEGATAQRRKQMFFAALAGLGRLSAADVEENAATLDVRIGSPNGWTRAIDRAAAEGQAGTVLLLAATGMQAGNWRAVPPAALYRALRSLRAVGLDGEARMIAAEAIARLA</sequence>
<feature type="region of interest" description="Disordered" evidence="1">
    <location>
        <begin position="25"/>
        <end position="62"/>
    </location>
</feature>
<comment type="caution">
    <text evidence="3">The sequence shown here is derived from an EMBL/GenBank/DDBJ whole genome shotgun (WGS) entry which is preliminary data.</text>
</comment>
<keyword evidence="2" id="KW-0732">Signal</keyword>
<evidence type="ECO:0000256" key="1">
    <source>
        <dbReference type="SAM" id="MobiDB-lite"/>
    </source>
</evidence>
<dbReference type="Proteomes" id="UP000218784">
    <property type="component" value="Unassembled WGS sequence"/>
</dbReference>
<organism evidence="3 4">
    <name type="scientific">Sphingomonas ginsenosidimutans</name>
    <dbReference type="NCBI Taxonomy" id="862134"/>
    <lineage>
        <taxon>Bacteria</taxon>
        <taxon>Pseudomonadati</taxon>
        <taxon>Pseudomonadota</taxon>
        <taxon>Alphaproteobacteria</taxon>
        <taxon>Sphingomonadales</taxon>
        <taxon>Sphingomonadaceae</taxon>
        <taxon>Sphingomonas</taxon>
    </lineage>
</organism>
<evidence type="ECO:0008006" key="5">
    <source>
        <dbReference type="Google" id="ProtNLM"/>
    </source>
</evidence>
<dbReference type="EMBL" id="NWVD01000008">
    <property type="protein sequence ID" value="PCG08103.1"/>
    <property type="molecule type" value="Genomic_DNA"/>
</dbReference>
<proteinExistence type="predicted"/>
<accession>A0A2A4HVR1</accession>
<feature type="signal peptide" evidence="2">
    <location>
        <begin position="1"/>
        <end position="25"/>
    </location>
</feature>
<evidence type="ECO:0000313" key="3">
    <source>
        <dbReference type="EMBL" id="PCG08103.1"/>
    </source>
</evidence>
<feature type="compositionally biased region" description="Low complexity" evidence="1">
    <location>
        <begin position="52"/>
        <end position="62"/>
    </location>
</feature>
<protein>
    <recommendedName>
        <fullName evidence="5">Antifreeze protein</fullName>
    </recommendedName>
</protein>
<dbReference type="AlphaFoldDB" id="A0A2A4HVR1"/>
<name>A0A2A4HVR1_9SPHN</name>
<feature type="chain" id="PRO_5012201406" description="Antifreeze protein" evidence="2">
    <location>
        <begin position="26"/>
        <end position="593"/>
    </location>
</feature>
<reference evidence="3 4" key="1">
    <citation type="submission" date="2017-09" db="EMBL/GenBank/DDBJ databases">
        <title>Sphingomonas ginsenosidimutans KACC 14949, whole genome shotgun sequence.</title>
        <authorList>
            <person name="Feng G."/>
            <person name="Zhu H."/>
        </authorList>
    </citation>
    <scope>NUCLEOTIDE SEQUENCE [LARGE SCALE GENOMIC DNA]</scope>
    <source>
        <strain evidence="3 4">KACC 14949</strain>
    </source>
</reference>
<gene>
    <name evidence="3" type="ORF">COA17_15320</name>
</gene>
<evidence type="ECO:0000256" key="2">
    <source>
        <dbReference type="SAM" id="SignalP"/>
    </source>
</evidence>
<dbReference type="RefSeq" id="WP_096613615.1">
    <property type="nucleotide sequence ID" value="NZ_NWVD01000008.1"/>
</dbReference>
<keyword evidence="4" id="KW-1185">Reference proteome</keyword>
<evidence type="ECO:0000313" key="4">
    <source>
        <dbReference type="Proteomes" id="UP000218784"/>
    </source>
</evidence>